<dbReference type="InterPro" id="IPR011009">
    <property type="entry name" value="Kinase-like_dom_sf"/>
</dbReference>
<evidence type="ECO:0000313" key="3">
    <source>
        <dbReference type="Proteomes" id="UP000192277"/>
    </source>
</evidence>
<gene>
    <name evidence="2" type="ORF">A4D02_25395</name>
</gene>
<accession>A0ABX3NZJ3</accession>
<comment type="caution">
    <text evidence="2">The sequence shown here is derived from an EMBL/GenBank/DDBJ whole genome shotgun (WGS) entry which is preliminary data.</text>
</comment>
<evidence type="ECO:0000259" key="1">
    <source>
        <dbReference type="Pfam" id="PF01636"/>
    </source>
</evidence>
<sequence>MFQQILTHYALDPEKYSVQPFGSGLINHTWKVSMASGQDCYILQQINSAVFKHPFDIALNMASLGSYLQQHYPDYLFAGPLPTAAGDYLYVDDQHRFYRLFPFVAQSHSIDQVLTAEQAFEAARQFARFTHLLSGFDTRLLKITIPQFHDLSLRYLQFTTALTNGNPQRIQDAAELIDYLQQQQHLVQTYEHIKKDPGFRLRVIHHDTKISNVLFDDQHNGLCVIDLDTVMPGYFISDVGDMMRTYLSPVTEEEKNVQLITIRDDFFAAIARGYIEELRTELTETEKQHFVYAGQFMIYMQALRFLTDHLNNDVYYGARYEGHNFVRAQNQAVLLQQYNAKSTLFNQIISTI</sequence>
<dbReference type="Proteomes" id="UP000192277">
    <property type="component" value="Unassembled WGS sequence"/>
</dbReference>
<reference evidence="2 3" key="1">
    <citation type="submission" date="2016-04" db="EMBL/GenBank/DDBJ databases">
        <authorList>
            <person name="Chen L."/>
            <person name="Zhuang W."/>
            <person name="Wang G."/>
        </authorList>
    </citation>
    <scope>NUCLEOTIDE SEQUENCE [LARGE SCALE GENOMIC DNA]</scope>
    <source>
        <strain evidence="3">GR20</strain>
    </source>
</reference>
<dbReference type="RefSeq" id="WP_014219846.1">
    <property type="nucleotide sequence ID" value="NZ_LWBO01000005.1"/>
</dbReference>
<dbReference type="Pfam" id="PF01636">
    <property type="entry name" value="APH"/>
    <property type="match status" value="1"/>
</dbReference>
<feature type="domain" description="Aminoglycoside phosphotransferase" evidence="1">
    <location>
        <begin position="18"/>
        <end position="249"/>
    </location>
</feature>
<name>A0ABX3NZJ3_9BACT</name>
<protein>
    <submittedName>
        <fullName evidence="2">Aminoglycoside phosphotransferase</fullName>
    </submittedName>
</protein>
<keyword evidence="3" id="KW-1185">Reference proteome</keyword>
<proteinExistence type="predicted"/>
<dbReference type="InterPro" id="IPR050249">
    <property type="entry name" value="Pseudomonas-type_ThrB"/>
</dbReference>
<dbReference type="Gene3D" id="3.90.1200.10">
    <property type="match status" value="1"/>
</dbReference>
<dbReference type="SUPFAM" id="SSF56112">
    <property type="entry name" value="Protein kinase-like (PK-like)"/>
    <property type="match status" value="1"/>
</dbReference>
<dbReference type="PANTHER" id="PTHR21064">
    <property type="entry name" value="AMINOGLYCOSIDE PHOSPHOTRANSFERASE DOMAIN-CONTAINING PROTEIN-RELATED"/>
    <property type="match status" value="1"/>
</dbReference>
<evidence type="ECO:0000313" key="2">
    <source>
        <dbReference type="EMBL" id="OQP51462.1"/>
    </source>
</evidence>
<dbReference type="EMBL" id="LWBO01000005">
    <property type="protein sequence ID" value="OQP51462.1"/>
    <property type="molecule type" value="Genomic_DNA"/>
</dbReference>
<dbReference type="PANTHER" id="PTHR21064:SF5">
    <property type="entry name" value="SLR1880 PROTEIN"/>
    <property type="match status" value="1"/>
</dbReference>
<dbReference type="InterPro" id="IPR002575">
    <property type="entry name" value="Aminoglycoside_PTrfase"/>
</dbReference>
<organism evidence="2 3">
    <name type="scientific">Niastella koreensis</name>
    <dbReference type="NCBI Taxonomy" id="354356"/>
    <lineage>
        <taxon>Bacteria</taxon>
        <taxon>Pseudomonadati</taxon>
        <taxon>Bacteroidota</taxon>
        <taxon>Chitinophagia</taxon>
        <taxon>Chitinophagales</taxon>
        <taxon>Chitinophagaceae</taxon>
        <taxon>Niastella</taxon>
    </lineage>
</organism>